<keyword evidence="2 13" id="KW-0217">Developmental protein</keyword>
<keyword evidence="9 11" id="KW-1015">Disulfide bond</keyword>
<feature type="domain" description="DSL" evidence="15">
    <location>
        <begin position="66"/>
        <end position="109"/>
    </location>
</feature>
<keyword evidence="13" id="KW-1133">Transmembrane helix</keyword>
<dbReference type="FunFam" id="2.10.25.10:FF:000080">
    <property type="entry name" value="Neurogenic locus notch 1"/>
    <property type="match status" value="1"/>
</dbReference>
<dbReference type="AlphaFoldDB" id="A0A812BRQ8"/>
<evidence type="ECO:0000256" key="5">
    <source>
        <dbReference type="ARBA" id="ARBA00022729"/>
    </source>
</evidence>
<comment type="subcellular location">
    <subcellularLocation>
        <location evidence="13">Membrane</location>
        <topology evidence="13">Single-pass type I membrane protein</topology>
    </subcellularLocation>
    <subcellularLocation>
        <location evidence="1">Secreted</location>
    </subcellularLocation>
</comment>
<comment type="function">
    <text evidence="13">Putative Notch ligand involved in the mediation of Notch signaling.</text>
</comment>
<keyword evidence="6 13" id="KW-0677">Repeat</keyword>
<feature type="domain" description="EGF-like" evidence="14">
    <location>
        <begin position="342"/>
        <end position="378"/>
    </location>
</feature>
<feature type="domain" description="EGF-like" evidence="14">
    <location>
        <begin position="264"/>
        <end position="302"/>
    </location>
</feature>
<dbReference type="SMART" id="SM00179">
    <property type="entry name" value="EGF_CA"/>
    <property type="match status" value="8"/>
</dbReference>
<evidence type="ECO:0000259" key="15">
    <source>
        <dbReference type="PROSITE" id="PS51051"/>
    </source>
</evidence>
<reference evidence="16" key="1">
    <citation type="submission" date="2021-01" db="EMBL/GenBank/DDBJ databases">
        <authorList>
            <person name="Li R."/>
            <person name="Bekaert M."/>
        </authorList>
    </citation>
    <scope>NUCLEOTIDE SEQUENCE</scope>
    <source>
        <strain evidence="16">Farmed</strain>
    </source>
</reference>
<dbReference type="OrthoDB" id="5953235at2759"/>
<dbReference type="InterPro" id="IPR009030">
    <property type="entry name" value="Growth_fac_rcpt_cys_sf"/>
</dbReference>
<dbReference type="GO" id="GO:0016020">
    <property type="term" value="C:membrane"/>
    <property type="evidence" value="ECO:0007669"/>
    <property type="project" value="UniProtKB-SubCell"/>
</dbReference>
<evidence type="ECO:0000256" key="10">
    <source>
        <dbReference type="ARBA" id="ARBA00023180"/>
    </source>
</evidence>
<dbReference type="Pfam" id="PF01414">
    <property type="entry name" value="DSL"/>
    <property type="match status" value="1"/>
</dbReference>
<dbReference type="PANTHER" id="PTHR24049">
    <property type="entry name" value="CRUMBS FAMILY MEMBER"/>
    <property type="match status" value="1"/>
</dbReference>
<evidence type="ECO:0000256" key="13">
    <source>
        <dbReference type="RuleBase" id="RU280815"/>
    </source>
</evidence>
<evidence type="ECO:0000313" key="17">
    <source>
        <dbReference type="Proteomes" id="UP000597762"/>
    </source>
</evidence>
<keyword evidence="7" id="KW-0221">Differentiation</keyword>
<feature type="disulfide bond" evidence="11">
    <location>
        <begin position="292"/>
        <end position="301"/>
    </location>
</feature>
<dbReference type="PROSITE" id="PS00010">
    <property type="entry name" value="ASX_HYDROXYL"/>
    <property type="match status" value="7"/>
</dbReference>
<feature type="disulfide bond" evidence="12">
    <location>
        <begin position="100"/>
        <end position="109"/>
    </location>
</feature>
<feature type="domain" description="EGF-like" evidence="14">
    <location>
        <begin position="304"/>
        <end position="340"/>
    </location>
</feature>
<dbReference type="Pfam" id="PF12661">
    <property type="entry name" value="hEGF"/>
    <property type="match status" value="2"/>
</dbReference>
<feature type="disulfide bond" evidence="11">
    <location>
        <begin position="368"/>
        <end position="377"/>
    </location>
</feature>
<feature type="disulfide bond" evidence="11">
    <location>
        <begin position="214"/>
        <end position="223"/>
    </location>
</feature>
<dbReference type="SUPFAM" id="SSF57196">
    <property type="entry name" value="EGF/Laminin"/>
    <property type="match status" value="5"/>
</dbReference>
<dbReference type="InterPro" id="IPR000152">
    <property type="entry name" value="EGF-type_Asp/Asn_hydroxyl_site"/>
</dbReference>
<feature type="disulfide bond" evidence="11">
    <location>
        <begin position="138"/>
        <end position="147"/>
    </location>
</feature>
<protein>
    <recommendedName>
        <fullName evidence="13">Delta-like protein</fullName>
    </recommendedName>
</protein>
<dbReference type="PROSITE" id="PS50026">
    <property type="entry name" value="EGF_3"/>
    <property type="match status" value="8"/>
</dbReference>
<feature type="domain" description="EGF-like" evidence="14">
    <location>
        <begin position="380"/>
        <end position="422"/>
    </location>
</feature>
<dbReference type="Gene3D" id="2.10.25.10">
    <property type="entry name" value="Laminin"/>
    <property type="match status" value="8"/>
</dbReference>
<accession>A0A812BRQ8</accession>
<keyword evidence="8" id="KW-0832">Ubl conjugation</keyword>
<evidence type="ECO:0000256" key="3">
    <source>
        <dbReference type="ARBA" id="ARBA00022525"/>
    </source>
</evidence>
<keyword evidence="5 13" id="KW-0732">Signal</keyword>
<dbReference type="PROSITE" id="PS01186">
    <property type="entry name" value="EGF_2"/>
    <property type="match status" value="7"/>
</dbReference>
<feature type="disulfide bond" evidence="11">
    <location>
        <begin position="330"/>
        <end position="339"/>
    </location>
</feature>
<feature type="domain" description="EGF-like" evidence="14">
    <location>
        <begin position="150"/>
        <end position="186"/>
    </location>
</feature>
<dbReference type="PROSITE" id="PS51051">
    <property type="entry name" value="DSL"/>
    <property type="match status" value="1"/>
</dbReference>
<dbReference type="GO" id="GO:0005576">
    <property type="term" value="C:extracellular region"/>
    <property type="evidence" value="ECO:0007669"/>
    <property type="project" value="UniProtKB-SubCell"/>
</dbReference>
<feature type="disulfide bond" evidence="12">
    <location>
        <begin position="68"/>
        <end position="77"/>
    </location>
</feature>
<dbReference type="InterPro" id="IPR000742">
    <property type="entry name" value="EGF"/>
</dbReference>
<evidence type="ECO:0000256" key="1">
    <source>
        <dbReference type="ARBA" id="ARBA00004613"/>
    </source>
</evidence>
<dbReference type="GO" id="GO:0007399">
    <property type="term" value="P:nervous system development"/>
    <property type="evidence" value="ECO:0007669"/>
    <property type="project" value="UniProtKB-ARBA"/>
</dbReference>
<keyword evidence="13" id="KW-0472">Membrane</keyword>
<comment type="caution">
    <text evidence="16">The sequence shown here is derived from an EMBL/GenBank/DDBJ whole genome shotgun (WGS) entry which is preliminary data.</text>
</comment>
<sequence>MKFTLNTVPSNVKLKIDVWDVDDNNHDHVDYLASVVALTPTLTEEDAELIELKLTSRTIMFAEMKVFCDPDYYGKGCNIYCHAGIDDNFSCDLDTGAKVCHDGWVGPNCNVSGDDCLLVFCENNGTCVDQHLDYTCQCERGYSGRHCEMEIDECLSMPCANNGTCTDGLARYYCQCPNGWTGPTCQRSVNDCSDVPCHHNATCIDLHLGYVCNCADGWTGDDCMVNINDCASNPCNGSGKCLDLVSGFDCVCDPGWTGDLCEIQIDECQLDEVPCMHNSTCVDTEGSYQCNCLPGYEGKNCEEDINECSLGYCKNGAICLDFINEYKCQCMDGWTGPSCEINVDDCEINECHENSTCIDDIASYTCLCPVGWTGMYCDKEKPPCNFNHCANNGSCFMNDLKNVEGGGFTCACTAQWTGDTCEIPMSIYLRMTTPRIPASNSMEVFLIGNVAMVNKEQVEADLMKLLAHQLAMKETDLKIDIELTDIPNDQVELVHVLATASTENLEDKPKLENLNSTWLSIPYYAVKRGMTYPIYEGEIKQQAHSSDPENAPTIVS</sequence>
<keyword evidence="10" id="KW-0325">Glycoprotein</keyword>
<dbReference type="FunFam" id="2.10.25.10:FF:000123">
    <property type="entry name" value="Crumbs homolog 1 (Drosophila)"/>
    <property type="match status" value="1"/>
</dbReference>
<evidence type="ECO:0000256" key="7">
    <source>
        <dbReference type="ARBA" id="ARBA00022782"/>
    </source>
</evidence>
<dbReference type="PRINTS" id="PR00010">
    <property type="entry name" value="EGFBLOOD"/>
</dbReference>
<evidence type="ECO:0000256" key="8">
    <source>
        <dbReference type="ARBA" id="ARBA00022843"/>
    </source>
</evidence>
<feature type="disulfide bond" evidence="11">
    <location>
        <begin position="176"/>
        <end position="185"/>
    </location>
</feature>
<dbReference type="SMART" id="SM00181">
    <property type="entry name" value="EGF"/>
    <property type="match status" value="8"/>
</dbReference>
<evidence type="ECO:0000259" key="14">
    <source>
        <dbReference type="PROSITE" id="PS50026"/>
    </source>
</evidence>
<name>A0A812BRQ8_ACAPH</name>
<keyword evidence="17" id="KW-1185">Reference proteome</keyword>
<feature type="domain" description="EGF-like" evidence="14">
    <location>
        <begin position="226"/>
        <end position="262"/>
    </location>
</feature>
<evidence type="ECO:0000256" key="12">
    <source>
        <dbReference type="PROSITE-ProRule" id="PRU00377"/>
    </source>
</evidence>
<feature type="domain" description="EGF-like" evidence="14">
    <location>
        <begin position="188"/>
        <end position="224"/>
    </location>
</feature>
<dbReference type="PROSITE" id="PS00022">
    <property type="entry name" value="EGF_1"/>
    <property type="match status" value="8"/>
</dbReference>
<dbReference type="FunFam" id="2.10.25.10:FF:000031">
    <property type="entry name" value="neurogenic locus notch homolog protein 3"/>
    <property type="match status" value="1"/>
</dbReference>
<dbReference type="SMART" id="SM00051">
    <property type="entry name" value="DSL"/>
    <property type="match status" value="1"/>
</dbReference>
<feature type="domain" description="EGF-like" evidence="14">
    <location>
        <begin position="112"/>
        <end position="148"/>
    </location>
</feature>
<dbReference type="SUPFAM" id="SSF57184">
    <property type="entry name" value="Growth factor receptor domain"/>
    <property type="match status" value="1"/>
</dbReference>
<dbReference type="FunFam" id="2.10.25.10:FF:000045">
    <property type="entry name" value="Slit guidance ligand 2"/>
    <property type="match status" value="1"/>
</dbReference>
<dbReference type="Pfam" id="PF00008">
    <property type="entry name" value="EGF"/>
    <property type="match status" value="5"/>
</dbReference>
<dbReference type="Proteomes" id="UP000597762">
    <property type="component" value="Unassembled WGS sequence"/>
</dbReference>
<evidence type="ECO:0000256" key="4">
    <source>
        <dbReference type="ARBA" id="ARBA00022536"/>
    </source>
</evidence>
<dbReference type="InterPro" id="IPR001774">
    <property type="entry name" value="DSL"/>
</dbReference>
<proteinExistence type="predicted"/>
<dbReference type="CDD" id="cd00054">
    <property type="entry name" value="EGF_CA"/>
    <property type="match status" value="7"/>
</dbReference>
<dbReference type="FunFam" id="2.10.25.10:FF:000122">
    <property type="entry name" value="Protein crumbs homolog 2"/>
    <property type="match status" value="1"/>
</dbReference>
<evidence type="ECO:0000256" key="9">
    <source>
        <dbReference type="ARBA" id="ARBA00023157"/>
    </source>
</evidence>
<keyword evidence="4 11" id="KW-0245">EGF-like domain</keyword>
<dbReference type="FunFam" id="2.10.25.10:FF:000143">
    <property type="entry name" value="Protein crumbs 1"/>
    <property type="match status" value="1"/>
</dbReference>
<dbReference type="GO" id="GO:0005509">
    <property type="term" value="F:calcium ion binding"/>
    <property type="evidence" value="ECO:0007669"/>
    <property type="project" value="InterPro"/>
</dbReference>
<dbReference type="GO" id="GO:0007154">
    <property type="term" value="P:cell communication"/>
    <property type="evidence" value="ECO:0007669"/>
    <property type="project" value="InterPro"/>
</dbReference>
<dbReference type="FunFam" id="2.10.25.10:FF:000053">
    <property type="entry name" value="Slit guidance ligand 2"/>
    <property type="match status" value="1"/>
</dbReference>
<comment type="caution">
    <text evidence="11">Lacks conserved residue(s) required for the propagation of feature annotation.</text>
</comment>
<keyword evidence="3" id="KW-0964">Secreted</keyword>
<dbReference type="GO" id="GO:0030154">
    <property type="term" value="P:cell differentiation"/>
    <property type="evidence" value="ECO:0007669"/>
    <property type="project" value="UniProtKB-KW"/>
</dbReference>
<feature type="disulfide bond" evidence="11">
    <location>
        <begin position="252"/>
        <end position="261"/>
    </location>
</feature>
<dbReference type="InterPro" id="IPR013032">
    <property type="entry name" value="EGF-like_CS"/>
</dbReference>
<dbReference type="Gene3D" id="2.10.25.140">
    <property type="match status" value="1"/>
</dbReference>
<feature type="disulfide bond" evidence="11">
    <location>
        <begin position="412"/>
        <end position="421"/>
    </location>
</feature>
<evidence type="ECO:0000313" key="16">
    <source>
        <dbReference type="EMBL" id="CAE1238950.1"/>
    </source>
</evidence>
<evidence type="ECO:0000256" key="6">
    <source>
        <dbReference type="ARBA" id="ARBA00022737"/>
    </source>
</evidence>
<gene>
    <name evidence="16" type="ORF">SPHA_21607</name>
</gene>
<dbReference type="InterPro" id="IPR051022">
    <property type="entry name" value="Notch_Cell-Fate_Det"/>
</dbReference>
<dbReference type="EMBL" id="CAHIKZ030000792">
    <property type="protein sequence ID" value="CAE1238950.1"/>
    <property type="molecule type" value="Genomic_DNA"/>
</dbReference>
<organism evidence="16 17">
    <name type="scientific">Acanthosepion pharaonis</name>
    <name type="common">Pharaoh cuttlefish</name>
    <name type="synonym">Sepia pharaonis</name>
    <dbReference type="NCBI Taxonomy" id="158019"/>
    <lineage>
        <taxon>Eukaryota</taxon>
        <taxon>Metazoa</taxon>
        <taxon>Spiralia</taxon>
        <taxon>Lophotrochozoa</taxon>
        <taxon>Mollusca</taxon>
        <taxon>Cephalopoda</taxon>
        <taxon>Coleoidea</taxon>
        <taxon>Decapodiformes</taxon>
        <taxon>Sepiida</taxon>
        <taxon>Sepiina</taxon>
        <taxon>Sepiidae</taxon>
        <taxon>Acanthosepion</taxon>
    </lineage>
</organism>
<dbReference type="InterPro" id="IPR018097">
    <property type="entry name" value="EGF_Ca-bd_CS"/>
</dbReference>
<dbReference type="PROSITE" id="PS01187">
    <property type="entry name" value="EGF_CA"/>
    <property type="match status" value="3"/>
</dbReference>
<dbReference type="InterPro" id="IPR001881">
    <property type="entry name" value="EGF-like_Ca-bd_dom"/>
</dbReference>
<evidence type="ECO:0000256" key="2">
    <source>
        <dbReference type="ARBA" id="ARBA00022473"/>
    </source>
</evidence>
<keyword evidence="13" id="KW-0812">Transmembrane</keyword>
<evidence type="ECO:0000256" key="11">
    <source>
        <dbReference type="PROSITE-ProRule" id="PRU00076"/>
    </source>
</evidence>